<evidence type="ECO:0000256" key="4">
    <source>
        <dbReference type="SAM" id="MobiDB-lite"/>
    </source>
</evidence>
<evidence type="ECO:0000256" key="1">
    <source>
        <dbReference type="ARBA" id="ARBA00006484"/>
    </source>
</evidence>
<proteinExistence type="inferred from homology"/>
<evidence type="ECO:0000256" key="3">
    <source>
        <dbReference type="RuleBase" id="RU000363"/>
    </source>
</evidence>
<evidence type="ECO:0000313" key="6">
    <source>
        <dbReference type="Proteomes" id="UP001161017"/>
    </source>
</evidence>
<gene>
    <name evidence="5" type="ORF">OHK93_004547</name>
</gene>
<dbReference type="Proteomes" id="UP001161017">
    <property type="component" value="Unassembled WGS sequence"/>
</dbReference>
<evidence type="ECO:0000256" key="2">
    <source>
        <dbReference type="ARBA" id="ARBA00023002"/>
    </source>
</evidence>
<dbReference type="AlphaFoldDB" id="A0AA43U0E5"/>
<dbReference type="PRINTS" id="PR00081">
    <property type="entry name" value="GDHRDH"/>
</dbReference>
<dbReference type="PANTHER" id="PTHR44196:SF1">
    <property type="entry name" value="DEHYDROGENASE_REDUCTASE SDR FAMILY MEMBER 7B"/>
    <property type="match status" value="1"/>
</dbReference>
<dbReference type="PANTHER" id="PTHR44196">
    <property type="entry name" value="DEHYDROGENASE/REDUCTASE SDR FAMILY MEMBER 7B"/>
    <property type="match status" value="1"/>
</dbReference>
<evidence type="ECO:0008006" key="7">
    <source>
        <dbReference type="Google" id="ProtNLM"/>
    </source>
</evidence>
<reference evidence="5" key="1">
    <citation type="journal article" date="2023" name="Genome Biol. Evol.">
        <title>First Whole Genome Sequence and Flow Cytometry Genome Size Data for the Lichen-Forming Fungus Ramalina farinacea (Ascomycota).</title>
        <authorList>
            <person name="Llewellyn T."/>
            <person name="Mian S."/>
            <person name="Hill R."/>
            <person name="Leitch I.J."/>
            <person name="Gaya E."/>
        </authorList>
    </citation>
    <scope>NUCLEOTIDE SEQUENCE</scope>
    <source>
        <strain evidence="5">LIQ254RAFAR</strain>
    </source>
</reference>
<dbReference type="Pfam" id="PF00106">
    <property type="entry name" value="adh_short"/>
    <property type="match status" value="1"/>
</dbReference>
<dbReference type="PRINTS" id="PR00080">
    <property type="entry name" value="SDRFAMILY"/>
</dbReference>
<evidence type="ECO:0000313" key="5">
    <source>
        <dbReference type="EMBL" id="MDI1492765.1"/>
    </source>
</evidence>
<dbReference type="Gene3D" id="3.40.50.720">
    <property type="entry name" value="NAD(P)-binding Rossmann-like Domain"/>
    <property type="match status" value="1"/>
</dbReference>
<name>A0AA43U0E5_9LECA</name>
<dbReference type="EMBL" id="JAPUFD010000021">
    <property type="protein sequence ID" value="MDI1492765.1"/>
    <property type="molecule type" value="Genomic_DNA"/>
</dbReference>
<comment type="similarity">
    <text evidence="1 3">Belongs to the short-chain dehydrogenases/reductases (SDR) family.</text>
</comment>
<feature type="compositionally biased region" description="Polar residues" evidence="4">
    <location>
        <begin position="1"/>
        <end position="12"/>
    </location>
</feature>
<protein>
    <recommendedName>
        <fullName evidence="7">NAD(P)-binding protein</fullName>
    </recommendedName>
</protein>
<organism evidence="5 6">
    <name type="scientific">Ramalina farinacea</name>
    <dbReference type="NCBI Taxonomy" id="258253"/>
    <lineage>
        <taxon>Eukaryota</taxon>
        <taxon>Fungi</taxon>
        <taxon>Dikarya</taxon>
        <taxon>Ascomycota</taxon>
        <taxon>Pezizomycotina</taxon>
        <taxon>Lecanoromycetes</taxon>
        <taxon>OSLEUM clade</taxon>
        <taxon>Lecanoromycetidae</taxon>
        <taxon>Lecanorales</taxon>
        <taxon>Lecanorineae</taxon>
        <taxon>Ramalinaceae</taxon>
        <taxon>Ramalina</taxon>
    </lineage>
</organism>
<keyword evidence="6" id="KW-1185">Reference proteome</keyword>
<dbReference type="InterPro" id="IPR002347">
    <property type="entry name" value="SDR_fam"/>
</dbReference>
<comment type="caution">
    <text evidence="5">The sequence shown here is derived from an EMBL/GenBank/DDBJ whole genome shotgun (WGS) entry which is preliminary data.</text>
</comment>
<dbReference type="SUPFAM" id="SSF51735">
    <property type="entry name" value="NAD(P)-binding Rossmann-fold domains"/>
    <property type="match status" value="1"/>
</dbReference>
<accession>A0AA43U0E5</accession>
<dbReference type="GO" id="GO:0016491">
    <property type="term" value="F:oxidoreductase activity"/>
    <property type="evidence" value="ECO:0007669"/>
    <property type="project" value="UniProtKB-KW"/>
</dbReference>
<feature type="region of interest" description="Disordered" evidence="4">
    <location>
        <begin position="1"/>
        <end position="25"/>
    </location>
</feature>
<keyword evidence="2" id="KW-0560">Oxidoreductase</keyword>
<dbReference type="InterPro" id="IPR036291">
    <property type="entry name" value="NAD(P)-bd_dom_sf"/>
</dbReference>
<dbReference type="GO" id="GO:0016020">
    <property type="term" value="C:membrane"/>
    <property type="evidence" value="ECO:0007669"/>
    <property type="project" value="TreeGrafter"/>
</dbReference>
<sequence length="313" mass="33520">MSPPGSSLTNQWHPPDNPIPTHTSSYPFISPTKHRGALQDKVVLITGAGRGIGRATALAFAAAGARIACISRTKQDLQTLVAEIRVTHGNLDGGGGDPSHQRALPILGDVTDLSFPARAISETEQNLGPIYILINNAGLSRVSDLEHEADIRQPWKVVETNLLGAMSFTQSAIPSMIARNSGVIINVVSILGKLGVSSPYFSAYAASKAGVEKYTEVIDLELRPKGIVTFAVHPCMSLETSIAVGCMNEVARREEPGVGRFMDEFVVANTDKVDLPADTFVALCVEEGAKALSGRFVDATYDLEEQIRLAKER</sequence>